<dbReference type="SUPFAM" id="SSF50475">
    <property type="entry name" value="FMN-binding split barrel"/>
    <property type="match status" value="1"/>
</dbReference>
<proteinExistence type="predicted"/>
<dbReference type="Pfam" id="PF04909">
    <property type="entry name" value="Amidohydro_2"/>
    <property type="match status" value="1"/>
</dbReference>
<feature type="domain" description="Amidohydrolase-related" evidence="2">
    <location>
        <begin position="87"/>
        <end position="281"/>
    </location>
</feature>
<dbReference type="PANTHER" id="PTHR21240">
    <property type="entry name" value="2-AMINO-3-CARBOXYLMUCONATE-6-SEMIALDEHYDE DECARBOXYLASE"/>
    <property type="match status" value="1"/>
</dbReference>
<dbReference type="InterPro" id="IPR032466">
    <property type="entry name" value="Metal_Hydrolase"/>
</dbReference>
<dbReference type="InterPro" id="IPR032465">
    <property type="entry name" value="ACMSD"/>
</dbReference>
<dbReference type="GO" id="GO:0016787">
    <property type="term" value="F:hydrolase activity"/>
    <property type="evidence" value="ECO:0007669"/>
    <property type="project" value="InterPro"/>
</dbReference>
<evidence type="ECO:0000313" key="4">
    <source>
        <dbReference type="EMBL" id="SNR82156.1"/>
    </source>
</evidence>
<evidence type="ECO:0000313" key="5">
    <source>
        <dbReference type="Proteomes" id="UP000198420"/>
    </source>
</evidence>
<dbReference type="InterPro" id="IPR006680">
    <property type="entry name" value="Amidohydro-rel"/>
</dbReference>
<evidence type="ECO:0000256" key="1">
    <source>
        <dbReference type="ARBA" id="ARBA00023239"/>
    </source>
</evidence>
<dbReference type="CDD" id="cd01292">
    <property type="entry name" value="metallo-dependent_hydrolases"/>
    <property type="match status" value="1"/>
</dbReference>
<evidence type="ECO:0000259" key="3">
    <source>
        <dbReference type="Pfam" id="PF10615"/>
    </source>
</evidence>
<evidence type="ECO:0000259" key="2">
    <source>
        <dbReference type="Pfam" id="PF04909"/>
    </source>
</evidence>
<dbReference type="Gene3D" id="3.20.180.10">
    <property type="entry name" value="PNP-oxidase-like"/>
    <property type="match status" value="1"/>
</dbReference>
<dbReference type="SUPFAM" id="SSF51556">
    <property type="entry name" value="Metallo-dependent hydrolases"/>
    <property type="match status" value="1"/>
</dbReference>
<dbReference type="AlphaFoldDB" id="A0A238ZFA6"/>
<gene>
    <name evidence="4" type="ORF">SAMN06265355_107208</name>
</gene>
<keyword evidence="5" id="KW-1185">Reference proteome</keyword>
<dbReference type="Proteomes" id="UP000198420">
    <property type="component" value="Unassembled WGS sequence"/>
</dbReference>
<dbReference type="EMBL" id="FZNP01000007">
    <property type="protein sequence ID" value="SNR82156.1"/>
    <property type="molecule type" value="Genomic_DNA"/>
</dbReference>
<keyword evidence="1" id="KW-0456">Lyase</keyword>
<dbReference type="GO" id="GO:0016831">
    <property type="term" value="F:carboxy-lyase activity"/>
    <property type="evidence" value="ECO:0007669"/>
    <property type="project" value="InterPro"/>
</dbReference>
<name>A0A238ZFA6_9ACTN</name>
<dbReference type="RefSeq" id="WP_218826164.1">
    <property type="nucleotide sequence ID" value="NZ_FZNP01000007.1"/>
</dbReference>
<dbReference type="InterPro" id="IPR019595">
    <property type="entry name" value="DUF2470"/>
</dbReference>
<accession>A0A238ZFA6</accession>
<dbReference type="Pfam" id="PF10615">
    <property type="entry name" value="DUF2470"/>
    <property type="match status" value="1"/>
</dbReference>
<reference evidence="5" key="1">
    <citation type="submission" date="2017-06" db="EMBL/GenBank/DDBJ databases">
        <authorList>
            <person name="Varghese N."/>
            <person name="Submissions S."/>
        </authorList>
    </citation>
    <scope>NUCLEOTIDE SEQUENCE [LARGE SCALE GENOMIC DNA]</scope>
    <source>
        <strain evidence="5">DSM 44485</strain>
    </source>
</reference>
<protein>
    <recommendedName>
        <fullName evidence="6">Amidohydrolase-related domain-containing protein</fullName>
    </recommendedName>
</protein>
<organism evidence="4 5">
    <name type="scientific">Actinomadura mexicana</name>
    <dbReference type="NCBI Taxonomy" id="134959"/>
    <lineage>
        <taxon>Bacteria</taxon>
        <taxon>Bacillati</taxon>
        <taxon>Actinomycetota</taxon>
        <taxon>Actinomycetes</taxon>
        <taxon>Streptosporangiales</taxon>
        <taxon>Thermomonosporaceae</taxon>
        <taxon>Actinomadura</taxon>
    </lineage>
</organism>
<dbReference type="InterPro" id="IPR037119">
    <property type="entry name" value="Haem_oxidase_HugZ-like_sf"/>
</dbReference>
<dbReference type="PANTHER" id="PTHR21240:SF19">
    <property type="entry name" value="CATALYTIC_ HYDROLASE"/>
    <property type="match status" value="1"/>
</dbReference>
<sequence>MLDGRPLIDAHVHAARLPTLRPAWRSWAEEFGSSHPWQDLYDEGGALVPERVGAYFEAEGVDVALLLCEYSPRTTGTQPIEDLRPLLEHDPRRFRPIANVNPHLHYPIGAEVERQLGFGAVALKLHPVHGGFGVADPELYPAYEVCRDAGLPVVVHCGTSSFPGSLNRYADPTAVDDVLRLFPGLTFVLAHGGRGWWYDAAAFLALSREEVWIELSGLPPRRIPEYYARHDLRRLARKFVFGTDWPGVPGIARNARAIAALGLDEETLALVLAGNALQVYKGLTVPPPTREDHRMPDAGPFTDDVVRQITRHMNEDHAADCLTICRALGGRPGATAARMTGLDAEGIEFAVADGGVEHPVRIAFGERLTERPQVRREVVRMTERARAALAGGLDVPDRP</sequence>
<evidence type="ECO:0008006" key="6">
    <source>
        <dbReference type="Google" id="ProtNLM"/>
    </source>
</evidence>
<feature type="domain" description="DUF2470" evidence="3">
    <location>
        <begin position="308"/>
        <end position="381"/>
    </location>
</feature>
<dbReference type="Gene3D" id="3.20.20.140">
    <property type="entry name" value="Metal-dependent hydrolases"/>
    <property type="match status" value="1"/>
</dbReference>